<dbReference type="PANTHER" id="PTHR45138">
    <property type="entry name" value="REGULATORY COMPONENTS OF SENSORY TRANSDUCTION SYSTEM"/>
    <property type="match status" value="1"/>
</dbReference>
<dbReference type="GO" id="GO:0052621">
    <property type="term" value="F:diguanylate cyclase activity"/>
    <property type="evidence" value="ECO:0007669"/>
    <property type="project" value="UniProtKB-EC"/>
</dbReference>
<dbReference type="GO" id="GO:0043709">
    <property type="term" value="P:cell adhesion involved in single-species biofilm formation"/>
    <property type="evidence" value="ECO:0007669"/>
    <property type="project" value="TreeGrafter"/>
</dbReference>
<feature type="transmembrane region" description="Helical" evidence="4">
    <location>
        <begin position="90"/>
        <end position="112"/>
    </location>
</feature>
<dbReference type="SMART" id="SM00267">
    <property type="entry name" value="GGDEF"/>
    <property type="match status" value="1"/>
</dbReference>
<evidence type="ECO:0000259" key="5">
    <source>
        <dbReference type="PROSITE" id="PS50887"/>
    </source>
</evidence>
<keyword evidence="7" id="KW-1185">Reference proteome</keyword>
<dbReference type="Pfam" id="PF00990">
    <property type="entry name" value="GGDEF"/>
    <property type="match status" value="1"/>
</dbReference>
<dbReference type="InterPro" id="IPR033424">
    <property type="entry name" value="MASE4"/>
</dbReference>
<gene>
    <name evidence="6" type="ORF">HRH59_11645</name>
</gene>
<evidence type="ECO:0000256" key="3">
    <source>
        <dbReference type="ARBA" id="ARBA00034247"/>
    </source>
</evidence>
<keyword evidence="4" id="KW-1133">Transmembrane helix</keyword>
<name>A0A7Y5ARI0_9GAMM</name>
<dbReference type="NCBIfam" id="TIGR00254">
    <property type="entry name" value="GGDEF"/>
    <property type="match status" value="1"/>
</dbReference>
<dbReference type="PANTHER" id="PTHR45138:SF9">
    <property type="entry name" value="DIGUANYLATE CYCLASE DGCM-RELATED"/>
    <property type="match status" value="1"/>
</dbReference>
<comment type="cofactor">
    <cofactor evidence="1">
        <name>Mg(2+)</name>
        <dbReference type="ChEBI" id="CHEBI:18420"/>
    </cofactor>
</comment>
<dbReference type="Gene3D" id="3.30.70.270">
    <property type="match status" value="1"/>
</dbReference>
<dbReference type="SUPFAM" id="SSF55073">
    <property type="entry name" value="Nucleotide cyclase"/>
    <property type="match status" value="1"/>
</dbReference>
<reference evidence="6 7" key="1">
    <citation type="submission" date="2020-06" db="EMBL/GenBank/DDBJ databases">
        <title>Rheinheimera sp. nov., a marine bacterium isolated from coastal.</title>
        <authorList>
            <person name="Yu Q."/>
            <person name="Qi Y."/>
            <person name="Pu J."/>
        </authorList>
    </citation>
    <scope>NUCLEOTIDE SEQUENCE [LARGE SCALE GENOMIC DNA]</scope>
    <source>
        <strain evidence="6 7">YQF-2</strain>
    </source>
</reference>
<dbReference type="FunFam" id="3.30.70.270:FF:000001">
    <property type="entry name" value="Diguanylate cyclase domain protein"/>
    <property type="match status" value="1"/>
</dbReference>
<feature type="transmembrane region" description="Helical" evidence="4">
    <location>
        <begin position="133"/>
        <end position="151"/>
    </location>
</feature>
<dbReference type="EMBL" id="JABSOD010000010">
    <property type="protein sequence ID" value="NRQ43197.1"/>
    <property type="molecule type" value="Genomic_DNA"/>
</dbReference>
<feature type="transmembrane region" description="Helical" evidence="4">
    <location>
        <begin position="200"/>
        <end position="220"/>
    </location>
</feature>
<dbReference type="EC" id="2.7.7.65" evidence="2"/>
<evidence type="ECO:0000313" key="7">
    <source>
        <dbReference type="Proteomes" id="UP000523161"/>
    </source>
</evidence>
<sequence length="429" mass="47301">MLFAALLLHRQLALPLPEIKPFLPMYASCIILLEGLTGYLLLSQFISSRQWHLGILASAYLLLIPLVAIQLLVFPGVFSASGLLNAGQQSAVWIWVFWHGGFPALILLALLVERGAKQRTVPVADVRLWTLNFALLPLLLGIALALLATWFSHNLPVLISSHSYQQLVHSPFAILVWLVNIAALLWMLQRSRKGGVMHIWLSLALFASLLDVTLTLLAGARYSVGWYAARVSSTVSATVLLGVLLWEINKLYINTQRANELLYEQSMQDGLTGVFNRRFLDQRLGKELQLAAQRQVPVAVLLLDVDHFKRFNDHYGHAAGDACLRMVAATIQGSLKRPADFVARYGGEEFAVVLPDTDSSGALKVAQRLCRRISAIRLQHAADTVSVTVSIGQALWQPGSGERAADVMARSDKALYCAKDTGRNRVVVL</sequence>
<dbReference type="GO" id="GO:1902201">
    <property type="term" value="P:negative regulation of bacterial-type flagellum-dependent cell motility"/>
    <property type="evidence" value="ECO:0007669"/>
    <property type="project" value="TreeGrafter"/>
</dbReference>
<feature type="domain" description="GGDEF" evidence="5">
    <location>
        <begin position="296"/>
        <end position="429"/>
    </location>
</feature>
<proteinExistence type="predicted"/>
<accession>A0A7Y5ARI0</accession>
<dbReference type="InterPro" id="IPR029787">
    <property type="entry name" value="Nucleotide_cyclase"/>
</dbReference>
<dbReference type="GO" id="GO:0005886">
    <property type="term" value="C:plasma membrane"/>
    <property type="evidence" value="ECO:0007669"/>
    <property type="project" value="TreeGrafter"/>
</dbReference>
<feature type="transmembrane region" description="Helical" evidence="4">
    <location>
        <begin position="23"/>
        <end position="42"/>
    </location>
</feature>
<feature type="transmembrane region" description="Helical" evidence="4">
    <location>
        <begin position="171"/>
        <end position="188"/>
    </location>
</feature>
<dbReference type="CDD" id="cd01949">
    <property type="entry name" value="GGDEF"/>
    <property type="match status" value="1"/>
</dbReference>
<dbReference type="AlphaFoldDB" id="A0A7Y5ARI0"/>
<keyword evidence="4" id="KW-0472">Membrane</keyword>
<evidence type="ECO:0000256" key="1">
    <source>
        <dbReference type="ARBA" id="ARBA00001946"/>
    </source>
</evidence>
<dbReference type="InterPro" id="IPR050469">
    <property type="entry name" value="Diguanylate_Cyclase"/>
</dbReference>
<dbReference type="InterPro" id="IPR043128">
    <property type="entry name" value="Rev_trsase/Diguanyl_cyclase"/>
</dbReference>
<dbReference type="Proteomes" id="UP000523161">
    <property type="component" value="Unassembled WGS sequence"/>
</dbReference>
<feature type="transmembrane region" description="Helical" evidence="4">
    <location>
        <begin position="54"/>
        <end position="78"/>
    </location>
</feature>
<evidence type="ECO:0000256" key="4">
    <source>
        <dbReference type="SAM" id="Phobius"/>
    </source>
</evidence>
<evidence type="ECO:0000313" key="6">
    <source>
        <dbReference type="EMBL" id="NRQ43197.1"/>
    </source>
</evidence>
<evidence type="ECO:0000256" key="2">
    <source>
        <dbReference type="ARBA" id="ARBA00012528"/>
    </source>
</evidence>
<comment type="catalytic activity">
    <reaction evidence="3">
        <text>2 GTP = 3',3'-c-di-GMP + 2 diphosphate</text>
        <dbReference type="Rhea" id="RHEA:24898"/>
        <dbReference type="ChEBI" id="CHEBI:33019"/>
        <dbReference type="ChEBI" id="CHEBI:37565"/>
        <dbReference type="ChEBI" id="CHEBI:58805"/>
        <dbReference type="EC" id="2.7.7.65"/>
    </reaction>
</comment>
<comment type="caution">
    <text evidence="6">The sequence shown here is derived from an EMBL/GenBank/DDBJ whole genome shotgun (WGS) entry which is preliminary data.</text>
</comment>
<dbReference type="Pfam" id="PF17158">
    <property type="entry name" value="MASE4"/>
    <property type="match status" value="1"/>
</dbReference>
<dbReference type="PROSITE" id="PS50887">
    <property type="entry name" value="GGDEF"/>
    <property type="match status" value="1"/>
</dbReference>
<organism evidence="6 7">
    <name type="scientific">Rheinheimera lutimaris</name>
    <dbReference type="NCBI Taxonomy" id="2740584"/>
    <lineage>
        <taxon>Bacteria</taxon>
        <taxon>Pseudomonadati</taxon>
        <taxon>Pseudomonadota</taxon>
        <taxon>Gammaproteobacteria</taxon>
        <taxon>Chromatiales</taxon>
        <taxon>Chromatiaceae</taxon>
        <taxon>Rheinheimera</taxon>
    </lineage>
</organism>
<keyword evidence="4" id="KW-0812">Transmembrane</keyword>
<dbReference type="InterPro" id="IPR000160">
    <property type="entry name" value="GGDEF_dom"/>
</dbReference>
<protein>
    <recommendedName>
        <fullName evidence="2">diguanylate cyclase</fullName>
        <ecNumber evidence="2">2.7.7.65</ecNumber>
    </recommendedName>
</protein>
<feature type="transmembrane region" description="Helical" evidence="4">
    <location>
        <begin position="226"/>
        <end position="246"/>
    </location>
</feature>